<proteinExistence type="predicted"/>
<feature type="transmembrane region" description="Helical" evidence="1">
    <location>
        <begin position="35"/>
        <end position="53"/>
    </location>
</feature>
<keyword evidence="1" id="KW-0472">Membrane</keyword>
<gene>
    <name evidence="2" type="ORF">BO72DRAFT_247116</name>
</gene>
<dbReference type="GeneID" id="63857317"/>
<keyword evidence="3" id="KW-1185">Reference proteome</keyword>
<name>A0A8G1RH56_9EURO</name>
<protein>
    <submittedName>
        <fullName evidence="2">Uncharacterized protein</fullName>
    </submittedName>
</protein>
<evidence type="ECO:0000313" key="2">
    <source>
        <dbReference type="EMBL" id="RAK73250.1"/>
    </source>
</evidence>
<dbReference type="VEuPathDB" id="FungiDB:BO72DRAFT_247116"/>
<accession>A0A8G1RH56</accession>
<sequence length="77" mass="8734">MRVTAGFACTVFCGVGHLGGRTWRCNFEMDISDESATTAHFLFLFLCFLLMAVRRADLFFLFRRSEGRIGTACRCLI</sequence>
<dbReference type="AlphaFoldDB" id="A0A8G1RH56"/>
<evidence type="ECO:0000256" key="1">
    <source>
        <dbReference type="SAM" id="Phobius"/>
    </source>
</evidence>
<dbReference type="RefSeq" id="XP_040797260.1">
    <property type="nucleotide sequence ID" value="XM_040939984.1"/>
</dbReference>
<evidence type="ECO:0000313" key="3">
    <source>
        <dbReference type="Proteomes" id="UP000249789"/>
    </source>
</evidence>
<dbReference type="Proteomes" id="UP000249789">
    <property type="component" value="Unassembled WGS sequence"/>
</dbReference>
<keyword evidence="1" id="KW-1133">Transmembrane helix</keyword>
<keyword evidence="1" id="KW-0812">Transmembrane</keyword>
<dbReference type="EMBL" id="KZ824682">
    <property type="protein sequence ID" value="RAK73250.1"/>
    <property type="molecule type" value="Genomic_DNA"/>
</dbReference>
<reference evidence="2 3" key="1">
    <citation type="submission" date="2018-02" db="EMBL/GenBank/DDBJ databases">
        <title>The genomes of Aspergillus section Nigri reveals drivers in fungal speciation.</title>
        <authorList>
            <consortium name="DOE Joint Genome Institute"/>
            <person name="Vesth T.C."/>
            <person name="Nybo J."/>
            <person name="Theobald S."/>
            <person name="Brandl J."/>
            <person name="Frisvad J.C."/>
            <person name="Nielsen K.F."/>
            <person name="Lyhne E.K."/>
            <person name="Kogle M.E."/>
            <person name="Kuo A."/>
            <person name="Riley R."/>
            <person name="Clum A."/>
            <person name="Nolan M."/>
            <person name="Lipzen A."/>
            <person name="Salamov A."/>
            <person name="Henrissat B."/>
            <person name="Wiebenga A."/>
            <person name="De vries R.P."/>
            <person name="Grigoriev I.V."/>
            <person name="Mortensen U.H."/>
            <person name="Andersen M.R."/>
            <person name="Baker S.E."/>
        </authorList>
    </citation>
    <scope>NUCLEOTIDE SEQUENCE [LARGE SCALE GENOMIC DNA]</scope>
    <source>
        <strain evidence="2 3">CBS 313.89</strain>
    </source>
</reference>
<organism evidence="2 3">
    <name type="scientific">Aspergillus fijiensis CBS 313.89</name>
    <dbReference type="NCBI Taxonomy" id="1448319"/>
    <lineage>
        <taxon>Eukaryota</taxon>
        <taxon>Fungi</taxon>
        <taxon>Dikarya</taxon>
        <taxon>Ascomycota</taxon>
        <taxon>Pezizomycotina</taxon>
        <taxon>Eurotiomycetes</taxon>
        <taxon>Eurotiomycetidae</taxon>
        <taxon>Eurotiales</taxon>
        <taxon>Aspergillaceae</taxon>
        <taxon>Aspergillus</taxon>
    </lineage>
</organism>